<dbReference type="Pfam" id="PF13239">
    <property type="entry name" value="2TM"/>
    <property type="match status" value="1"/>
</dbReference>
<organism evidence="3 4">
    <name type="scientific">Patiriisocius marinus</name>
    <dbReference type="NCBI Taxonomy" id="1397112"/>
    <lineage>
        <taxon>Bacteria</taxon>
        <taxon>Pseudomonadati</taxon>
        <taxon>Bacteroidota</taxon>
        <taxon>Flavobacteriia</taxon>
        <taxon>Flavobacteriales</taxon>
        <taxon>Flavobacteriaceae</taxon>
        <taxon>Patiriisocius</taxon>
    </lineage>
</organism>
<keyword evidence="1" id="KW-0472">Membrane</keyword>
<name>A0A5J4IXJ6_9FLAO</name>
<dbReference type="InterPro" id="IPR025698">
    <property type="entry name" value="2TM_dom"/>
</dbReference>
<evidence type="ECO:0000259" key="2">
    <source>
        <dbReference type="Pfam" id="PF13239"/>
    </source>
</evidence>
<dbReference type="AlphaFoldDB" id="A0A5J4IXJ6"/>
<keyword evidence="1" id="KW-0812">Transmembrane</keyword>
<evidence type="ECO:0000256" key="1">
    <source>
        <dbReference type="SAM" id="Phobius"/>
    </source>
</evidence>
<dbReference type="EMBL" id="BKCG01000002">
    <property type="protein sequence ID" value="GER59092.1"/>
    <property type="molecule type" value="Genomic_DNA"/>
</dbReference>
<feature type="transmembrane region" description="Helical" evidence="1">
    <location>
        <begin position="23"/>
        <end position="43"/>
    </location>
</feature>
<comment type="caution">
    <text evidence="3">The sequence shown here is derived from an EMBL/GenBank/DDBJ whole genome shotgun (WGS) entry which is preliminary data.</text>
</comment>
<protein>
    <submittedName>
        <fullName evidence="3">Histidine kinase</fullName>
    </submittedName>
</protein>
<keyword evidence="4" id="KW-1185">Reference proteome</keyword>
<feature type="domain" description="2TM" evidence="2">
    <location>
        <begin position="12"/>
        <end position="91"/>
    </location>
</feature>
<dbReference type="Proteomes" id="UP000326509">
    <property type="component" value="Unassembled WGS sequence"/>
</dbReference>
<dbReference type="GO" id="GO:0016301">
    <property type="term" value="F:kinase activity"/>
    <property type="evidence" value="ECO:0007669"/>
    <property type="project" value="UniProtKB-KW"/>
</dbReference>
<sequence length="102" mass="12703">MEYFNKDDKYYRAKEKLQEIKKFYMSLLSYIIFMIFLATINYYTNQFRYAWFLWAALGWGIGLFFQAAKAFDWINWFSKDWEARKIKEFMDNDREDESQVNF</sequence>
<keyword evidence="3" id="KW-0418">Kinase</keyword>
<evidence type="ECO:0000313" key="3">
    <source>
        <dbReference type="EMBL" id="GER59092.1"/>
    </source>
</evidence>
<feature type="transmembrane region" description="Helical" evidence="1">
    <location>
        <begin position="49"/>
        <end position="68"/>
    </location>
</feature>
<dbReference type="RefSeq" id="WP_151673169.1">
    <property type="nucleotide sequence ID" value="NZ_BKCG01000002.1"/>
</dbReference>
<accession>A0A5J4IXJ6</accession>
<reference evidence="3 4" key="1">
    <citation type="submission" date="2019-08" db="EMBL/GenBank/DDBJ databases">
        <title>Draft genome sequence of Ulvibacter marinus type strain NBRC 109484.</title>
        <authorList>
            <person name="Kawano K."/>
            <person name="Ushijima N."/>
            <person name="Kihara M."/>
            <person name="Itoh H."/>
        </authorList>
    </citation>
    <scope>NUCLEOTIDE SEQUENCE [LARGE SCALE GENOMIC DNA]</scope>
    <source>
        <strain evidence="3 4">NBRC 109484</strain>
    </source>
</reference>
<proteinExistence type="predicted"/>
<dbReference type="OrthoDB" id="8965954at2"/>
<evidence type="ECO:0000313" key="4">
    <source>
        <dbReference type="Proteomes" id="UP000326509"/>
    </source>
</evidence>
<keyword evidence="1" id="KW-1133">Transmembrane helix</keyword>
<keyword evidence="3" id="KW-0808">Transferase</keyword>
<gene>
    <name evidence="3" type="ORF">ULMA_12000</name>
</gene>